<feature type="transmembrane region" description="Helical" evidence="2">
    <location>
        <begin position="30"/>
        <end position="48"/>
    </location>
</feature>
<organism evidence="3 4">
    <name type="scientific">Clavibacter michiganensis</name>
    <dbReference type="NCBI Taxonomy" id="28447"/>
    <lineage>
        <taxon>Bacteria</taxon>
        <taxon>Bacillati</taxon>
        <taxon>Actinomycetota</taxon>
        <taxon>Actinomycetes</taxon>
        <taxon>Micrococcales</taxon>
        <taxon>Microbacteriaceae</taxon>
        <taxon>Clavibacter</taxon>
    </lineage>
</organism>
<gene>
    <name evidence="3" type="ORF">BFL37_13465</name>
</gene>
<comment type="caution">
    <text evidence="3">The sequence shown here is derived from an EMBL/GenBank/DDBJ whole genome shotgun (WGS) entry which is preliminary data.</text>
</comment>
<protein>
    <submittedName>
        <fullName evidence="3">Uncharacterized protein</fullName>
    </submittedName>
</protein>
<evidence type="ECO:0000313" key="4">
    <source>
        <dbReference type="Proteomes" id="UP000195101"/>
    </source>
</evidence>
<evidence type="ECO:0000256" key="1">
    <source>
        <dbReference type="SAM" id="MobiDB-lite"/>
    </source>
</evidence>
<proteinExistence type="predicted"/>
<evidence type="ECO:0000313" key="3">
    <source>
        <dbReference type="EMBL" id="OUE23667.1"/>
    </source>
</evidence>
<dbReference type="EMBL" id="MDJZ01000017">
    <property type="protein sequence ID" value="OUE23667.1"/>
    <property type="molecule type" value="Genomic_DNA"/>
</dbReference>
<dbReference type="RefSeq" id="WP_143331610.1">
    <property type="nucleotide sequence ID" value="NZ_MDJZ01000017.1"/>
</dbReference>
<dbReference type="Proteomes" id="UP000195101">
    <property type="component" value="Unassembled WGS sequence"/>
</dbReference>
<feature type="transmembrane region" description="Helical" evidence="2">
    <location>
        <begin position="7"/>
        <end position="24"/>
    </location>
</feature>
<keyword evidence="4" id="KW-1185">Reference proteome</keyword>
<feature type="region of interest" description="Disordered" evidence="1">
    <location>
        <begin position="68"/>
        <end position="88"/>
    </location>
</feature>
<evidence type="ECO:0000256" key="2">
    <source>
        <dbReference type="SAM" id="Phobius"/>
    </source>
</evidence>
<accession>A0A251YHF3</accession>
<reference evidence="3 4" key="1">
    <citation type="submission" date="2016-08" db="EMBL/GenBank/DDBJ databases">
        <title>Genome sequence of Clavibacter michiganensis spp strain CFBP8019.</title>
        <authorList>
            <person name="Thapa S.P."/>
            <person name="Coaker G."/>
            <person name="Jacques M.-A."/>
        </authorList>
    </citation>
    <scope>NUCLEOTIDE SEQUENCE [LARGE SCALE GENOMIC DNA]</scope>
    <source>
        <strain evidence="3">CFBP8019</strain>
    </source>
</reference>
<dbReference type="OrthoDB" id="5023231at2"/>
<sequence>MNRWLRALAPLLLTLLAIVTFLTIDRILGMLLIVVALAVAFLSGRAVLGRVPTRPEGDIDAQEVRAYRESHPGTSIGDAATAVGRDRS</sequence>
<keyword evidence="2" id="KW-0472">Membrane</keyword>
<keyword evidence="2" id="KW-1133">Transmembrane helix</keyword>
<keyword evidence="2" id="KW-0812">Transmembrane</keyword>
<name>A0A251YHF3_9MICO</name>
<dbReference type="AlphaFoldDB" id="A0A251YHF3"/>